<dbReference type="Proteomes" id="UP000054466">
    <property type="component" value="Unassembled WGS sequence"/>
</dbReference>
<dbReference type="GeneID" id="27348001"/>
<dbReference type="VEuPathDB" id="FungiDB:PV07_08807"/>
<dbReference type="RefSeq" id="XP_016245857.1">
    <property type="nucleotide sequence ID" value="XM_016396001.1"/>
</dbReference>
<dbReference type="EMBL" id="KN847044">
    <property type="protein sequence ID" value="KIW25641.1"/>
    <property type="molecule type" value="Genomic_DNA"/>
</dbReference>
<dbReference type="AlphaFoldDB" id="A0A0D1ZD13"/>
<feature type="region of interest" description="Disordered" evidence="1">
    <location>
        <begin position="176"/>
        <end position="200"/>
    </location>
</feature>
<reference evidence="2 3" key="1">
    <citation type="submission" date="2015-01" db="EMBL/GenBank/DDBJ databases">
        <title>The Genome Sequence of Cladophialophora immunda CBS83496.</title>
        <authorList>
            <consortium name="The Broad Institute Genomics Platform"/>
            <person name="Cuomo C."/>
            <person name="de Hoog S."/>
            <person name="Gorbushina A."/>
            <person name="Stielow B."/>
            <person name="Teixiera M."/>
            <person name="Abouelleil A."/>
            <person name="Chapman S.B."/>
            <person name="Priest M."/>
            <person name="Young S.K."/>
            <person name="Wortman J."/>
            <person name="Nusbaum C."/>
            <person name="Birren B."/>
        </authorList>
    </citation>
    <scope>NUCLEOTIDE SEQUENCE [LARGE SCALE GENOMIC DNA]</scope>
    <source>
        <strain evidence="2 3">CBS 83496</strain>
    </source>
</reference>
<protein>
    <submittedName>
        <fullName evidence="2">Uncharacterized protein</fullName>
    </submittedName>
</protein>
<sequence>MSDKKYLTAHTGFGHGNIGDVIAEEDMMNSMVNDEIFWNDGDDLVDDDDGAGRVTAGTEQFSDLGRGEATEISTAGNRYTEREAVLTLPLVELSLMQNTMSKQKTTIGTNKAATAAAKPKGQHCHERAPKTKTEAPVCFSSRSHLQLPSLALRPDSFAVSLAFSDLLPCSVVGEPVSTTPPSCSRCYDTPPPTVLKTTKS</sequence>
<name>A0A0D1ZD13_9EURO</name>
<accession>A0A0D1ZD13</accession>
<proteinExistence type="predicted"/>
<dbReference type="HOGENOM" id="CLU_1366108_0_0_1"/>
<evidence type="ECO:0000313" key="2">
    <source>
        <dbReference type="EMBL" id="KIW25641.1"/>
    </source>
</evidence>
<gene>
    <name evidence="2" type="ORF">PV07_08807</name>
</gene>
<evidence type="ECO:0000313" key="3">
    <source>
        <dbReference type="Proteomes" id="UP000054466"/>
    </source>
</evidence>
<organism evidence="2 3">
    <name type="scientific">Cladophialophora immunda</name>
    <dbReference type="NCBI Taxonomy" id="569365"/>
    <lineage>
        <taxon>Eukaryota</taxon>
        <taxon>Fungi</taxon>
        <taxon>Dikarya</taxon>
        <taxon>Ascomycota</taxon>
        <taxon>Pezizomycotina</taxon>
        <taxon>Eurotiomycetes</taxon>
        <taxon>Chaetothyriomycetidae</taxon>
        <taxon>Chaetothyriales</taxon>
        <taxon>Herpotrichiellaceae</taxon>
        <taxon>Cladophialophora</taxon>
    </lineage>
</organism>
<evidence type="ECO:0000256" key="1">
    <source>
        <dbReference type="SAM" id="MobiDB-lite"/>
    </source>
</evidence>
<keyword evidence="3" id="KW-1185">Reference proteome</keyword>